<dbReference type="Proteomes" id="UP000788993">
    <property type="component" value="Unassembled WGS sequence"/>
</dbReference>
<organism evidence="2 3">
    <name type="scientific">Ogataea polymorpha</name>
    <dbReference type="NCBI Taxonomy" id="460523"/>
    <lineage>
        <taxon>Eukaryota</taxon>
        <taxon>Fungi</taxon>
        <taxon>Dikarya</taxon>
        <taxon>Ascomycota</taxon>
        <taxon>Saccharomycotina</taxon>
        <taxon>Pichiomycetes</taxon>
        <taxon>Pichiales</taxon>
        <taxon>Pichiaceae</taxon>
        <taxon>Ogataea</taxon>
    </lineage>
</organism>
<accession>A0A9P8PUZ1</accession>
<protein>
    <submittedName>
        <fullName evidence="2">Uncharacterized protein</fullName>
    </submittedName>
</protein>
<comment type="caution">
    <text evidence="2">The sequence shown here is derived from an EMBL/GenBank/DDBJ whole genome shotgun (WGS) entry which is preliminary data.</text>
</comment>
<keyword evidence="1" id="KW-0812">Transmembrane</keyword>
<feature type="transmembrane region" description="Helical" evidence="1">
    <location>
        <begin position="617"/>
        <end position="635"/>
    </location>
</feature>
<reference evidence="2" key="1">
    <citation type="journal article" date="2021" name="Open Biol.">
        <title>Shared evolutionary footprints suggest mitochondrial oxidative damage underlies multiple complex I losses in fungi.</title>
        <authorList>
            <person name="Schikora-Tamarit M.A."/>
            <person name="Marcet-Houben M."/>
            <person name="Nosek J."/>
            <person name="Gabaldon T."/>
        </authorList>
    </citation>
    <scope>NUCLEOTIDE SEQUENCE</scope>
    <source>
        <strain evidence="2">NCAIM Y.01608</strain>
    </source>
</reference>
<keyword evidence="1" id="KW-0472">Membrane</keyword>
<sequence>MAAAFLMTSLATFTVSSSLKESSLLNTDSGDSVASLFFKEETNGMAFFISFPSMLALISLLSSSLCSSKSLLTSSTLVDQRVHLIIKGLIKEIVLAGSERANGFDRFISPFPQCVHSQNGCIGVALLEIGVFNAVTCICESNSRSVGSKFLHHLLQGHEITGRLRHLGIIQHQVSIASNPFGPELLLEQGSMAVDEESQVVWNQVFPRHRHVCWVEVLKLSSHQVQMLLRNAAVDLVRVAENIIPDLVGHLFWLDTKGTKMTSDSGSLIFANDHGTIVETLLVGQFLSRGQRNGVFGRVNLQLLDKILCAFVTVLFCPDDREDVGDDPILINSVEVGLIVQVSSRSIIVWRVGRNTRNHARSLGLQDGLHRKHSQVLKHCEWSINLGTYQRSTVDLQYWLEVSSPRSQLLVAHVLERSLGANVVVPVSGVKQTIVDFWRNETARLAVHGFRSQSGCHQKHLFASRIKLLVFKNLLCFSSKLGDPNLQSSVLLRQNSLSRLSVVIHTWLAVFDGVNGVSFTELDFALLSQPVHLPSNKRIVVAVEISRDHRSSPINLTSKSGDIFLNKRREKSDPVVRVSKFRDLGSWNPKLLHDLKLVFSTALLGLNLGLLGIEFGHIFLLGGCLCLVVGLFVFCRHLREVFTKHLDLSLELVGSSTDRHSCTVESKRENHLHALQSLERGLTGAAISDSMYSRSLIGSVGFSNVLRTSVVLLEAGGSSFCSTGFAFCKKDGKNSVSTSSSSSFCTFKAGWTVFSSSKTTTGGSLSVASVIAWSSRCLETGTCSSSSSSLRSTGLLKSKESIQDSIILVVRSFSSTISFSVSPMVKSVFTFSTV</sequence>
<dbReference type="EMBL" id="JAEUBD010000095">
    <property type="protein sequence ID" value="KAH3677744.1"/>
    <property type="molecule type" value="Genomic_DNA"/>
</dbReference>
<dbReference type="AlphaFoldDB" id="A0A9P8PUZ1"/>
<evidence type="ECO:0000256" key="1">
    <source>
        <dbReference type="SAM" id="Phobius"/>
    </source>
</evidence>
<evidence type="ECO:0000313" key="2">
    <source>
        <dbReference type="EMBL" id="KAH3677744.1"/>
    </source>
</evidence>
<keyword evidence="1" id="KW-1133">Transmembrane helix</keyword>
<evidence type="ECO:0000313" key="3">
    <source>
        <dbReference type="Proteomes" id="UP000788993"/>
    </source>
</evidence>
<gene>
    <name evidence="2" type="ORF">OGATHE_000398</name>
</gene>
<name>A0A9P8PUZ1_9ASCO</name>
<reference evidence="2" key="2">
    <citation type="submission" date="2021-01" db="EMBL/GenBank/DDBJ databases">
        <authorList>
            <person name="Schikora-Tamarit M.A."/>
        </authorList>
    </citation>
    <scope>NUCLEOTIDE SEQUENCE</scope>
    <source>
        <strain evidence="2">NCAIM Y.01608</strain>
    </source>
</reference>
<keyword evidence="3" id="KW-1185">Reference proteome</keyword>
<proteinExistence type="predicted"/>